<reference evidence="3" key="1">
    <citation type="journal article" date="2019" name="Int. J. Syst. Evol. Microbiol.">
        <title>The Global Catalogue of Microorganisms (GCM) 10K type strain sequencing project: providing services to taxonomists for standard genome sequencing and annotation.</title>
        <authorList>
            <consortium name="The Broad Institute Genomics Platform"/>
            <consortium name="The Broad Institute Genome Sequencing Center for Infectious Disease"/>
            <person name="Wu L."/>
            <person name="Ma J."/>
        </authorList>
    </citation>
    <scope>NUCLEOTIDE SEQUENCE [LARGE SCALE GENOMIC DNA]</scope>
    <source>
        <strain evidence="3">GH52</strain>
    </source>
</reference>
<protein>
    <submittedName>
        <fullName evidence="2">Uncharacterized protein</fullName>
    </submittedName>
</protein>
<dbReference type="EMBL" id="JBHUHO010000001">
    <property type="protein sequence ID" value="MFD2114140.1"/>
    <property type="molecule type" value="Genomic_DNA"/>
</dbReference>
<evidence type="ECO:0000313" key="3">
    <source>
        <dbReference type="Proteomes" id="UP001597362"/>
    </source>
</evidence>
<evidence type="ECO:0000313" key="2">
    <source>
        <dbReference type="EMBL" id="MFD2114140.1"/>
    </source>
</evidence>
<comment type="caution">
    <text evidence="2">The sequence shown here is derived from an EMBL/GenBank/DDBJ whole genome shotgun (WGS) entry which is preliminary data.</text>
</comment>
<dbReference type="Proteomes" id="UP001597362">
    <property type="component" value="Unassembled WGS sequence"/>
</dbReference>
<evidence type="ECO:0000256" key="1">
    <source>
        <dbReference type="SAM" id="MobiDB-lite"/>
    </source>
</evidence>
<feature type="region of interest" description="Disordered" evidence="1">
    <location>
        <begin position="1"/>
        <end position="33"/>
    </location>
</feature>
<organism evidence="2 3">
    <name type="scientific">Paenibacillus yanchengensis</name>
    <dbReference type="NCBI Taxonomy" id="2035833"/>
    <lineage>
        <taxon>Bacteria</taxon>
        <taxon>Bacillati</taxon>
        <taxon>Bacillota</taxon>
        <taxon>Bacilli</taxon>
        <taxon>Bacillales</taxon>
        <taxon>Paenibacillaceae</taxon>
        <taxon>Paenibacillus</taxon>
    </lineage>
</organism>
<sequence length="708" mass="77250">MSRTNETKKNGNTNAPAHHLPPQTKPPAASTTAPTALMQQTGNQAVGQATNTTDNAAPAYPDRSIGKAYTKYLYSPLHEAVLDKFGVGRRGLFRSKELNEFRDRLKKAARLQANTNISNQLDNHASLENKGVFEKKIVGMTANKEAYSLAKGSVNQVMATESDNIIEKLLPQEQVYEQLWATAETANNSSALERDIKQPQAKNIYGAVSKKAEQLLKQIEPIAVNEARSIVKGDKFIKGSVGDAMRQQQLTEATTTQVTDDNIAGQAIDKVINADTLESGLNKIRGIIDRVVPNDGDSASFECQLKIPFGQTGGYAFIAFEAEAEHDEGMNLGAQIGIGLGYDAKVIDVNAQFGMHVEAEATDTQAALNLISYGMYRYTNRIYPTVAEKLWGMGGKSGNTAQQEAEAWATAIEAKHLDDGDSSVQVGNFIQLALAIKSGIAEADIQLQGKLYTHYDKETISENTFGNFGDETEWSVLDAKAKMLSKYNTKGVKIGASGDISLDLGFGELQLSGEGELDWRNGGPESVELSFGISLPFNYGDDNADWIYIINKVYGPMMSLFTTMNRTIANKSQSQADANSHSKAQMQGAMIDAASDSSIFLPQFDEIGHQLVSATKTVDPETDEIEHMIKMSSSTALTFSFEYEFANQEKNEPSEWEVAAELSKVKNFEVDTGIFKFSVEKSKQLAKLGREKKEGNIATVKTLLGNKL</sequence>
<accession>A0ABW4YEN3</accession>
<dbReference type="RefSeq" id="WP_377769116.1">
    <property type="nucleotide sequence ID" value="NZ_JBHUHO010000001.1"/>
</dbReference>
<gene>
    <name evidence="2" type="ORF">ACFSJH_00020</name>
</gene>
<keyword evidence="3" id="KW-1185">Reference proteome</keyword>
<proteinExistence type="predicted"/>
<name>A0ABW4YEN3_9BACL</name>